<evidence type="ECO:0000256" key="4">
    <source>
        <dbReference type="ARBA" id="ARBA00022989"/>
    </source>
</evidence>
<feature type="transmembrane region" description="Helical" evidence="6">
    <location>
        <begin position="119"/>
        <end position="141"/>
    </location>
</feature>
<reference evidence="7 8" key="2">
    <citation type="submission" date="2019-05" db="EMBL/GenBank/DDBJ databases">
        <title>Glycomyces buryatensis sp. nov.</title>
        <authorList>
            <person name="Nikitina E."/>
        </authorList>
    </citation>
    <scope>NUCLEOTIDE SEQUENCE [LARGE SCALE GENOMIC DNA]</scope>
    <source>
        <strain evidence="7 8">18</strain>
    </source>
</reference>
<protein>
    <submittedName>
        <fullName evidence="7">LysE family translocator</fullName>
    </submittedName>
</protein>
<dbReference type="PANTHER" id="PTHR30086">
    <property type="entry name" value="ARGININE EXPORTER PROTEIN ARGO"/>
    <property type="match status" value="1"/>
</dbReference>
<feature type="transmembrane region" description="Helical" evidence="6">
    <location>
        <begin position="189"/>
        <end position="208"/>
    </location>
</feature>
<dbReference type="EMBL" id="STGY01000057">
    <property type="protein sequence ID" value="THV40146.1"/>
    <property type="molecule type" value="Genomic_DNA"/>
</dbReference>
<evidence type="ECO:0000256" key="1">
    <source>
        <dbReference type="ARBA" id="ARBA00004651"/>
    </source>
</evidence>
<dbReference type="PANTHER" id="PTHR30086:SF20">
    <property type="entry name" value="ARGININE EXPORTER PROTEIN ARGO-RELATED"/>
    <property type="match status" value="1"/>
</dbReference>
<keyword evidence="4 6" id="KW-1133">Transmembrane helix</keyword>
<dbReference type="GO" id="GO:0015171">
    <property type="term" value="F:amino acid transmembrane transporter activity"/>
    <property type="evidence" value="ECO:0007669"/>
    <property type="project" value="TreeGrafter"/>
</dbReference>
<feature type="transmembrane region" description="Helical" evidence="6">
    <location>
        <begin position="70"/>
        <end position="89"/>
    </location>
</feature>
<sequence length="211" mass="21720">MFSTGQLLAFTATALVLIVIPGPSVMYVVGRALAAGRRQAVLSAIGNCAGEFTAAVLAAIGLGALLQQSALAFGIVKYAGAAYLIYLGVKALRGRKQESDEAEIEPVGRRRTTAMMFEGFLVGLLNPKSILFFVALLPQFVNPGAGSVTMQMLILGGIFAILAGVCDSLWALAASAARNMLSAPRPKRILAHIGGTSMIGLGVAAAAGDRA</sequence>
<dbReference type="Proteomes" id="UP000308760">
    <property type="component" value="Unassembled WGS sequence"/>
</dbReference>
<name>A0A4V4HS21_9ACTN</name>
<dbReference type="AlphaFoldDB" id="A0A4V4HS21"/>
<keyword evidence="2" id="KW-1003">Cell membrane</keyword>
<comment type="subcellular location">
    <subcellularLocation>
        <location evidence="1">Cell membrane</location>
        <topology evidence="1">Multi-pass membrane protein</topology>
    </subcellularLocation>
</comment>
<dbReference type="RefSeq" id="WP_136535491.1">
    <property type="nucleotide sequence ID" value="NZ_STGY01000057.1"/>
</dbReference>
<evidence type="ECO:0000256" key="6">
    <source>
        <dbReference type="SAM" id="Phobius"/>
    </source>
</evidence>
<dbReference type="PIRSF" id="PIRSF006324">
    <property type="entry name" value="LeuE"/>
    <property type="match status" value="1"/>
</dbReference>
<dbReference type="GO" id="GO:0005886">
    <property type="term" value="C:plasma membrane"/>
    <property type="evidence" value="ECO:0007669"/>
    <property type="project" value="UniProtKB-SubCell"/>
</dbReference>
<keyword evidence="8" id="KW-1185">Reference proteome</keyword>
<feature type="transmembrane region" description="Helical" evidence="6">
    <location>
        <begin position="6"/>
        <end position="29"/>
    </location>
</feature>
<feature type="transmembrane region" description="Helical" evidence="6">
    <location>
        <begin position="153"/>
        <end position="177"/>
    </location>
</feature>
<proteinExistence type="predicted"/>
<evidence type="ECO:0000313" key="7">
    <source>
        <dbReference type="EMBL" id="THV40146.1"/>
    </source>
</evidence>
<accession>A0A4V4HS21</accession>
<keyword evidence="5 6" id="KW-0472">Membrane</keyword>
<dbReference type="OrthoDB" id="3175972at2"/>
<gene>
    <name evidence="7" type="ORF">FAB82_15730</name>
</gene>
<evidence type="ECO:0000256" key="2">
    <source>
        <dbReference type="ARBA" id="ARBA00022475"/>
    </source>
</evidence>
<reference evidence="8" key="1">
    <citation type="submission" date="2019-04" db="EMBL/GenBank/DDBJ databases">
        <title>Nocardioides xinjiangensis sp. nov.</title>
        <authorList>
            <person name="Liu S."/>
        </authorList>
    </citation>
    <scope>NUCLEOTIDE SEQUENCE [LARGE SCALE GENOMIC DNA]</scope>
    <source>
        <strain evidence="8">18</strain>
    </source>
</reference>
<evidence type="ECO:0000313" key="8">
    <source>
        <dbReference type="Proteomes" id="UP000308760"/>
    </source>
</evidence>
<evidence type="ECO:0000256" key="3">
    <source>
        <dbReference type="ARBA" id="ARBA00022692"/>
    </source>
</evidence>
<dbReference type="InterPro" id="IPR001123">
    <property type="entry name" value="LeuE-type"/>
</dbReference>
<feature type="transmembrane region" description="Helical" evidence="6">
    <location>
        <begin position="41"/>
        <end position="64"/>
    </location>
</feature>
<comment type="caution">
    <text evidence="7">The sequence shown here is derived from an EMBL/GenBank/DDBJ whole genome shotgun (WGS) entry which is preliminary data.</text>
</comment>
<evidence type="ECO:0000256" key="5">
    <source>
        <dbReference type="ARBA" id="ARBA00023136"/>
    </source>
</evidence>
<organism evidence="7 8">
    <name type="scientific">Glycomyces buryatensis</name>
    <dbReference type="NCBI Taxonomy" id="2570927"/>
    <lineage>
        <taxon>Bacteria</taxon>
        <taxon>Bacillati</taxon>
        <taxon>Actinomycetota</taxon>
        <taxon>Actinomycetes</taxon>
        <taxon>Glycomycetales</taxon>
        <taxon>Glycomycetaceae</taxon>
        <taxon>Glycomyces</taxon>
    </lineage>
</organism>
<dbReference type="Pfam" id="PF01810">
    <property type="entry name" value="LysE"/>
    <property type="match status" value="1"/>
</dbReference>
<keyword evidence="3 6" id="KW-0812">Transmembrane</keyword>